<keyword evidence="2" id="KW-1133">Transmembrane helix</keyword>
<dbReference type="AlphaFoldDB" id="A0A370DF61"/>
<dbReference type="SUPFAM" id="SSF53474">
    <property type="entry name" value="alpha/beta-Hydrolases"/>
    <property type="match status" value="1"/>
</dbReference>
<evidence type="ECO:0000313" key="4">
    <source>
        <dbReference type="EMBL" id="RDH82937.1"/>
    </source>
</evidence>
<feature type="domain" description="Dienelactone hydrolase" evidence="3">
    <location>
        <begin position="76"/>
        <end position="261"/>
    </location>
</feature>
<evidence type="ECO:0000256" key="1">
    <source>
        <dbReference type="ARBA" id="ARBA00022801"/>
    </source>
</evidence>
<dbReference type="PANTHER" id="PTHR22946">
    <property type="entry name" value="DIENELACTONE HYDROLASE DOMAIN-CONTAINING PROTEIN-RELATED"/>
    <property type="match status" value="1"/>
</dbReference>
<dbReference type="Pfam" id="PF01738">
    <property type="entry name" value="DLH"/>
    <property type="match status" value="1"/>
</dbReference>
<dbReference type="EMBL" id="QFXC01000011">
    <property type="protein sequence ID" value="RDH82937.1"/>
    <property type="molecule type" value="Genomic_DNA"/>
</dbReference>
<accession>A0A370DF61</accession>
<sequence length="335" mass="38234">MLKFMSWKEYSCGEYSYYAAFLFFIIFNLVFIKPVIADVGRIELYTIQSITLTDQQFLMGKKNGNPVTISGELRYPRKIMKKYPVIVLVHGSGGVSGYVDDWAQEINKMGVAVFILDSFTGRGLYKVNNDQSKLGRLAMIFDAYRALDLLAEHNRVDPKKIAIMGFSRGGQVTLYSSMKRFQRLHGSKHEFSGYIAFYPSCITQYKEEQEVVDNPIRIFHGGADNYNPVVTCRAFVNRLKKDGKDVVLHEYPNAHHVFDYTKLVKPIVLKKAQTTRACRLKEVDEGVIVNVKSGKDFTYNDPCVERGPTIAFNRAAYDKTKQELSNFISSLFQLL</sequence>
<dbReference type="Gene3D" id="3.40.50.1820">
    <property type="entry name" value="alpha/beta hydrolase"/>
    <property type="match status" value="1"/>
</dbReference>
<dbReference type="PANTHER" id="PTHR22946:SF9">
    <property type="entry name" value="POLYKETIDE TRANSFERASE AF380"/>
    <property type="match status" value="1"/>
</dbReference>
<evidence type="ECO:0000259" key="3">
    <source>
        <dbReference type="Pfam" id="PF01738"/>
    </source>
</evidence>
<organism evidence="4 5">
    <name type="scientific">endosymbiont of Galathealinum brachiosum</name>
    <dbReference type="NCBI Taxonomy" id="2200906"/>
    <lineage>
        <taxon>Bacteria</taxon>
        <taxon>Pseudomonadati</taxon>
        <taxon>Pseudomonadota</taxon>
        <taxon>Gammaproteobacteria</taxon>
        <taxon>sulfur-oxidizing symbionts</taxon>
    </lineage>
</organism>
<proteinExistence type="predicted"/>
<evidence type="ECO:0000313" key="5">
    <source>
        <dbReference type="Proteomes" id="UP000254266"/>
    </source>
</evidence>
<protein>
    <submittedName>
        <fullName evidence="4">Carboxymethylenebutenolidase</fullName>
    </submittedName>
</protein>
<evidence type="ECO:0000256" key="2">
    <source>
        <dbReference type="SAM" id="Phobius"/>
    </source>
</evidence>
<dbReference type="InterPro" id="IPR002925">
    <property type="entry name" value="Dienelactn_hydro"/>
</dbReference>
<dbReference type="GO" id="GO:0052689">
    <property type="term" value="F:carboxylic ester hydrolase activity"/>
    <property type="evidence" value="ECO:0007669"/>
    <property type="project" value="UniProtKB-ARBA"/>
</dbReference>
<keyword evidence="2" id="KW-0812">Transmembrane</keyword>
<name>A0A370DF61_9GAMM</name>
<comment type="caution">
    <text evidence="4">The sequence shown here is derived from an EMBL/GenBank/DDBJ whole genome shotgun (WGS) entry which is preliminary data.</text>
</comment>
<keyword evidence="1" id="KW-0378">Hydrolase</keyword>
<dbReference type="Proteomes" id="UP000254266">
    <property type="component" value="Unassembled WGS sequence"/>
</dbReference>
<keyword evidence="2" id="KW-0472">Membrane</keyword>
<feature type="transmembrane region" description="Helical" evidence="2">
    <location>
        <begin position="15"/>
        <end position="32"/>
    </location>
</feature>
<keyword evidence="5" id="KW-1185">Reference proteome</keyword>
<dbReference type="InterPro" id="IPR050261">
    <property type="entry name" value="FrsA_esterase"/>
</dbReference>
<gene>
    <name evidence="4" type="ORF">DIZ80_11775</name>
</gene>
<reference evidence="4 5" key="1">
    <citation type="journal article" date="2018" name="ISME J.">
        <title>Endosymbiont genomes yield clues of tubeworm success.</title>
        <authorList>
            <person name="Li Y."/>
            <person name="Liles M.R."/>
            <person name="Halanych K.M."/>
        </authorList>
    </citation>
    <scope>NUCLEOTIDE SEQUENCE [LARGE SCALE GENOMIC DNA]</scope>
    <source>
        <strain evidence="4">A1464</strain>
    </source>
</reference>
<dbReference type="InterPro" id="IPR029058">
    <property type="entry name" value="AB_hydrolase_fold"/>
</dbReference>